<name>A0A9D2TCR6_9FIRM</name>
<evidence type="ECO:0000313" key="12">
    <source>
        <dbReference type="EMBL" id="HJC65665.1"/>
    </source>
</evidence>
<dbReference type="InterPro" id="IPR042114">
    <property type="entry name" value="GatB_C_1"/>
</dbReference>
<evidence type="ECO:0000256" key="1">
    <source>
        <dbReference type="ARBA" id="ARBA00005306"/>
    </source>
</evidence>
<dbReference type="EMBL" id="DWWB01000012">
    <property type="protein sequence ID" value="HJC65665.1"/>
    <property type="molecule type" value="Genomic_DNA"/>
</dbReference>
<dbReference type="SUPFAM" id="SSF55931">
    <property type="entry name" value="Glutamine synthetase/guanido kinase"/>
    <property type="match status" value="1"/>
</dbReference>
<comment type="caution">
    <text evidence="12">The sequence shown here is derived from an EMBL/GenBank/DDBJ whole genome shotgun (WGS) entry which is preliminary data.</text>
</comment>
<dbReference type="GO" id="GO:0006412">
    <property type="term" value="P:translation"/>
    <property type="evidence" value="ECO:0007669"/>
    <property type="project" value="UniProtKB-UniRule"/>
</dbReference>
<evidence type="ECO:0000259" key="11">
    <source>
        <dbReference type="SMART" id="SM00845"/>
    </source>
</evidence>
<evidence type="ECO:0000256" key="3">
    <source>
        <dbReference type="ARBA" id="ARBA00022598"/>
    </source>
</evidence>
<feature type="domain" description="Asn/Gln amidotransferase" evidence="11">
    <location>
        <begin position="330"/>
        <end position="477"/>
    </location>
</feature>
<comment type="catalytic activity">
    <reaction evidence="9 10">
        <text>L-glutamyl-tRNA(Gln) + L-glutamine + ATP + H2O = L-glutaminyl-tRNA(Gln) + L-glutamate + ADP + phosphate + H(+)</text>
        <dbReference type="Rhea" id="RHEA:17521"/>
        <dbReference type="Rhea" id="RHEA-COMP:9681"/>
        <dbReference type="Rhea" id="RHEA-COMP:9684"/>
        <dbReference type="ChEBI" id="CHEBI:15377"/>
        <dbReference type="ChEBI" id="CHEBI:15378"/>
        <dbReference type="ChEBI" id="CHEBI:29985"/>
        <dbReference type="ChEBI" id="CHEBI:30616"/>
        <dbReference type="ChEBI" id="CHEBI:43474"/>
        <dbReference type="ChEBI" id="CHEBI:58359"/>
        <dbReference type="ChEBI" id="CHEBI:78520"/>
        <dbReference type="ChEBI" id="CHEBI:78521"/>
        <dbReference type="ChEBI" id="CHEBI:456216"/>
    </reaction>
</comment>
<dbReference type="NCBIfam" id="TIGR00133">
    <property type="entry name" value="gatB"/>
    <property type="match status" value="1"/>
</dbReference>
<dbReference type="InterPro" id="IPR003789">
    <property type="entry name" value="Asn/Gln_tRNA_amidoTrase-B-like"/>
</dbReference>
<evidence type="ECO:0000256" key="8">
    <source>
        <dbReference type="ARBA" id="ARBA00047380"/>
    </source>
</evidence>
<keyword evidence="6 10" id="KW-0648">Protein biosynthesis</keyword>
<evidence type="ECO:0000313" key="13">
    <source>
        <dbReference type="Proteomes" id="UP000823863"/>
    </source>
</evidence>
<dbReference type="NCBIfam" id="NF004012">
    <property type="entry name" value="PRK05477.1-2"/>
    <property type="match status" value="1"/>
</dbReference>
<evidence type="ECO:0000256" key="4">
    <source>
        <dbReference type="ARBA" id="ARBA00022741"/>
    </source>
</evidence>
<dbReference type="GO" id="GO:0070681">
    <property type="term" value="P:glutaminyl-tRNAGln biosynthesis via transamidation"/>
    <property type="evidence" value="ECO:0007669"/>
    <property type="project" value="TreeGrafter"/>
</dbReference>
<dbReference type="HAMAP" id="MF_00121">
    <property type="entry name" value="GatB"/>
    <property type="match status" value="1"/>
</dbReference>
<keyword evidence="3 10" id="KW-0436">Ligase</keyword>
<proteinExistence type="inferred from homology"/>
<dbReference type="PANTHER" id="PTHR11659">
    <property type="entry name" value="GLUTAMYL-TRNA GLN AMIDOTRANSFERASE SUBUNIT B MITOCHONDRIAL AND PROKARYOTIC PET112-RELATED"/>
    <property type="match status" value="1"/>
</dbReference>
<dbReference type="InterPro" id="IPR018027">
    <property type="entry name" value="Asn/Gln_amidotransferase"/>
</dbReference>
<evidence type="ECO:0000256" key="5">
    <source>
        <dbReference type="ARBA" id="ARBA00022840"/>
    </source>
</evidence>
<evidence type="ECO:0000256" key="6">
    <source>
        <dbReference type="ARBA" id="ARBA00022917"/>
    </source>
</evidence>
<dbReference type="Proteomes" id="UP000823863">
    <property type="component" value="Unassembled WGS sequence"/>
</dbReference>
<organism evidence="12 13">
    <name type="scientific">Candidatus Enterocloster excrementigallinarum</name>
    <dbReference type="NCBI Taxonomy" id="2838558"/>
    <lineage>
        <taxon>Bacteria</taxon>
        <taxon>Bacillati</taxon>
        <taxon>Bacillota</taxon>
        <taxon>Clostridia</taxon>
        <taxon>Lachnospirales</taxon>
        <taxon>Lachnospiraceae</taxon>
        <taxon>Enterocloster</taxon>
    </lineage>
</organism>
<dbReference type="InterPro" id="IPR017958">
    <property type="entry name" value="Gln-tRNA_amidoTrfase_suB_CS"/>
</dbReference>
<dbReference type="EC" id="6.3.5.-" evidence="10"/>
<dbReference type="FunFam" id="1.10.10.410:FF:000001">
    <property type="entry name" value="Aspartyl/glutamyl-tRNA(Asn/Gln) amidotransferase subunit B"/>
    <property type="match status" value="1"/>
</dbReference>
<dbReference type="Gene3D" id="1.10.10.410">
    <property type="match status" value="1"/>
</dbReference>
<dbReference type="NCBIfam" id="NF004014">
    <property type="entry name" value="PRK05477.1-4"/>
    <property type="match status" value="1"/>
</dbReference>
<evidence type="ECO:0000256" key="7">
    <source>
        <dbReference type="ARBA" id="ARBA00024799"/>
    </source>
</evidence>
<protein>
    <recommendedName>
        <fullName evidence="10">Aspartyl/glutamyl-tRNA(Asn/Gln) amidotransferase subunit B</fullName>
        <shortName evidence="10">Asp/Glu-ADT subunit B</shortName>
        <ecNumber evidence="10">6.3.5.-</ecNumber>
    </recommendedName>
</protein>
<evidence type="ECO:0000256" key="10">
    <source>
        <dbReference type="HAMAP-Rule" id="MF_00121"/>
    </source>
</evidence>
<dbReference type="PANTHER" id="PTHR11659:SF0">
    <property type="entry name" value="GLUTAMYL-TRNA(GLN) AMIDOTRANSFERASE SUBUNIT B, MITOCHONDRIAL"/>
    <property type="match status" value="1"/>
</dbReference>
<dbReference type="SUPFAM" id="SSF89095">
    <property type="entry name" value="GatB/YqeY motif"/>
    <property type="match status" value="1"/>
</dbReference>
<keyword evidence="5 10" id="KW-0067">ATP-binding</keyword>
<accession>A0A9D2TCR6</accession>
<evidence type="ECO:0000256" key="9">
    <source>
        <dbReference type="ARBA" id="ARBA00047913"/>
    </source>
</evidence>
<dbReference type="InterPro" id="IPR004413">
    <property type="entry name" value="GatB"/>
</dbReference>
<dbReference type="Pfam" id="PF02934">
    <property type="entry name" value="GatB_N"/>
    <property type="match status" value="1"/>
</dbReference>
<keyword evidence="4 10" id="KW-0547">Nucleotide-binding</keyword>
<dbReference type="Pfam" id="PF02637">
    <property type="entry name" value="GatB_Yqey"/>
    <property type="match status" value="1"/>
</dbReference>
<dbReference type="InterPro" id="IPR006075">
    <property type="entry name" value="Asn/Gln-tRNA_Trfase_suB/E_cat"/>
</dbReference>
<dbReference type="Gene3D" id="1.10.150.380">
    <property type="entry name" value="GatB domain, N-terminal subdomain"/>
    <property type="match status" value="1"/>
</dbReference>
<comment type="function">
    <text evidence="7 10">Allows the formation of correctly charged Asn-tRNA(Asn) or Gln-tRNA(Gln) through the transamidation of misacylated Asp-tRNA(Asn) or Glu-tRNA(Gln) in organisms which lack either or both of asparaginyl-tRNA or glutaminyl-tRNA synthetases. The reaction takes place in the presence of glutamine and ATP through an activated phospho-Asp-tRNA(Asn) or phospho-Glu-tRNA(Gln).</text>
</comment>
<comment type="similarity">
    <text evidence="1 10">Belongs to the GatB/GatE family. GatB subfamily.</text>
</comment>
<dbReference type="InterPro" id="IPR017959">
    <property type="entry name" value="Asn/Gln-tRNA_amidoTrfase_suB/E"/>
</dbReference>
<evidence type="ECO:0000256" key="2">
    <source>
        <dbReference type="ARBA" id="ARBA00011123"/>
    </source>
</evidence>
<dbReference type="GO" id="GO:0050567">
    <property type="term" value="F:glutaminyl-tRNA synthase (glutamine-hydrolyzing) activity"/>
    <property type="evidence" value="ECO:0007669"/>
    <property type="project" value="UniProtKB-UniRule"/>
</dbReference>
<dbReference type="AlphaFoldDB" id="A0A9D2TCR6"/>
<sequence length="480" mass="54308">MSKQYETVIGLEVHVELATKTKIFCSCSTRFGGAPNTHTCPVCTGMPGALPVLNKKVVEYAMAVGLAANCQINQLCKFDRKNYFYPDNPQNYQISQLYLPICHDGWVEIETAQGQKKKIGIHEIHMEEDAGKLIHDEWEDCSLVDYNRSGVPLIEIVSEPDMRSAEEVIAYLEKLRLMIQYLGASDCKLQEGSMRADVNLSVREAGTESFGTRTEMKNLNSFKAIARAIEGERQRQIELLEDGKAVIQETRRWDDNKESSKPMRSKEDAKDYRYFPDPDLPPVVISDQWIEKVRAAQPELRDEKMERYQNEYGLPAYDASILTESKAMADLFEETVKLCKKPKEASNWLMVEAMRLLKEKAMEPEEMGLSAVSLAALIDMVESKEINRTIAKTVFQEMFDQDLDPRQYVKEHGLGMVADDGALRKAIEQVMEENPQSVADYKSGKTKAMGYLVGQTMKAMKGKADPASVSSMVKEMLEQM</sequence>
<gene>
    <name evidence="10 12" type="primary">gatB</name>
    <name evidence="12" type="ORF">H9931_02940</name>
</gene>
<dbReference type="InterPro" id="IPR014746">
    <property type="entry name" value="Gln_synth/guanido_kin_cat_dom"/>
</dbReference>
<dbReference type="InterPro" id="IPR023168">
    <property type="entry name" value="GatB_Yqey_C_2"/>
</dbReference>
<reference evidence="12" key="2">
    <citation type="submission" date="2021-04" db="EMBL/GenBank/DDBJ databases">
        <authorList>
            <person name="Gilroy R."/>
        </authorList>
    </citation>
    <scope>NUCLEOTIDE SEQUENCE</scope>
    <source>
        <strain evidence="12">CHK198-12963</strain>
    </source>
</reference>
<dbReference type="GO" id="GO:0005524">
    <property type="term" value="F:ATP binding"/>
    <property type="evidence" value="ECO:0007669"/>
    <property type="project" value="UniProtKB-KW"/>
</dbReference>
<dbReference type="PROSITE" id="PS01234">
    <property type="entry name" value="GATB"/>
    <property type="match status" value="1"/>
</dbReference>
<comment type="subunit">
    <text evidence="2 10">Heterotrimer of A, B and C subunits.</text>
</comment>
<dbReference type="SMART" id="SM00845">
    <property type="entry name" value="GatB_Yqey"/>
    <property type="match status" value="1"/>
</dbReference>
<dbReference type="FunFam" id="1.10.150.380:FF:000001">
    <property type="entry name" value="Aspartyl/glutamyl-tRNA(Asn/Gln) amidotransferase subunit B"/>
    <property type="match status" value="1"/>
</dbReference>
<comment type="catalytic activity">
    <reaction evidence="8 10">
        <text>L-aspartyl-tRNA(Asn) + L-glutamine + ATP + H2O = L-asparaginyl-tRNA(Asn) + L-glutamate + ADP + phosphate + 2 H(+)</text>
        <dbReference type="Rhea" id="RHEA:14513"/>
        <dbReference type="Rhea" id="RHEA-COMP:9674"/>
        <dbReference type="Rhea" id="RHEA-COMP:9677"/>
        <dbReference type="ChEBI" id="CHEBI:15377"/>
        <dbReference type="ChEBI" id="CHEBI:15378"/>
        <dbReference type="ChEBI" id="CHEBI:29985"/>
        <dbReference type="ChEBI" id="CHEBI:30616"/>
        <dbReference type="ChEBI" id="CHEBI:43474"/>
        <dbReference type="ChEBI" id="CHEBI:58359"/>
        <dbReference type="ChEBI" id="CHEBI:78515"/>
        <dbReference type="ChEBI" id="CHEBI:78516"/>
        <dbReference type="ChEBI" id="CHEBI:456216"/>
    </reaction>
</comment>
<reference evidence="12" key="1">
    <citation type="journal article" date="2021" name="PeerJ">
        <title>Extensive microbial diversity within the chicken gut microbiome revealed by metagenomics and culture.</title>
        <authorList>
            <person name="Gilroy R."/>
            <person name="Ravi A."/>
            <person name="Getino M."/>
            <person name="Pursley I."/>
            <person name="Horton D.L."/>
            <person name="Alikhan N.F."/>
            <person name="Baker D."/>
            <person name="Gharbi K."/>
            <person name="Hall N."/>
            <person name="Watson M."/>
            <person name="Adriaenssens E.M."/>
            <person name="Foster-Nyarko E."/>
            <person name="Jarju S."/>
            <person name="Secka A."/>
            <person name="Antonio M."/>
            <person name="Oren A."/>
            <person name="Chaudhuri R.R."/>
            <person name="La Ragione R."/>
            <person name="Hildebrand F."/>
            <person name="Pallen M.J."/>
        </authorList>
    </citation>
    <scope>NUCLEOTIDE SEQUENCE</scope>
    <source>
        <strain evidence="12">CHK198-12963</strain>
    </source>
</reference>